<accession>A0ABX0LTR7</accession>
<evidence type="ECO:0000313" key="2">
    <source>
        <dbReference type="EMBL" id="NHZ36250.1"/>
    </source>
</evidence>
<dbReference type="EMBL" id="VUYU01000016">
    <property type="protein sequence ID" value="NHZ36250.1"/>
    <property type="molecule type" value="Genomic_DNA"/>
</dbReference>
<dbReference type="RefSeq" id="WP_167228147.1">
    <property type="nucleotide sequence ID" value="NZ_VUYU01000016.1"/>
</dbReference>
<organism evidence="2 3">
    <name type="scientific">Massilia rubra</name>
    <dbReference type="NCBI Taxonomy" id="2607910"/>
    <lineage>
        <taxon>Bacteria</taxon>
        <taxon>Pseudomonadati</taxon>
        <taxon>Pseudomonadota</taxon>
        <taxon>Betaproteobacteria</taxon>
        <taxon>Burkholderiales</taxon>
        <taxon>Oxalobacteraceae</taxon>
        <taxon>Telluria group</taxon>
        <taxon>Massilia</taxon>
    </lineage>
</organism>
<protein>
    <recommendedName>
        <fullName evidence="4">DUF3955 domain-containing protein</fullName>
    </recommendedName>
</protein>
<dbReference type="PROSITE" id="PS51257">
    <property type="entry name" value="PROKAR_LIPOPROTEIN"/>
    <property type="match status" value="1"/>
</dbReference>
<keyword evidence="3" id="KW-1185">Reference proteome</keyword>
<evidence type="ECO:0000313" key="3">
    <source>
        <dbReference type="Proteomes" id="UP000785613"/>
    </source>
</evidence>
<proteinExistence type="predicted"/>
<evidence type="ECO:0008006" key="4">
    <source>
        <dbReference type="Google" id="ProtNLM"/>
    </source>
</evidence>
<gene>
    <name evidence="2" type="ORF">F0185_22020</name>
</gene>
<evidence type="ECO:0000256" key="1">
    <source>
        <dbReference type="SAM" id="Phobius"/>
    </source>
</evidence>
<comment type="caution">
    <text evidence="2">The sequence shown here is derived from an EMBL/GenBank/DDBJ whole genome shotgun (WGS) entry which is preliminary data.</text>
</comment>
<keyword evidence="1" id="KW-1133">Transmembrane helix</keyword>
<sequence>MSFLRTVVLLIALIAMVGIGACGVLGLYLAAHSGPAAAPNELLVFGLIGVTISAMLGWGIYRRLRKTGAPPAPPQSEQ</sequence>
<feature type="transmembrane region" description="Helical" evidence="1">
    <location>
        <begin position="42"/>
        <end position="61"/>
    </location>
</feature>
<reference evidence="2 3" key="1">
    <citation type="submission" date="2019-09" db="EMBL/GenBank/DDBJ databases">
        <title>Taxonomy of Antarctic Massilia spp.: description of Massilia rubra sp. nov., Massilia aquatica sp. nov., Massilia mucilaginosa sp. nov., Massilia frigida sp. nov. isolated from streams, lakes and regoliths.</title>
        <authorList>
            <person name="Holochova P."/>
            <person name="Sedlacek I."/>
            <person name="Kralova S."/>
            <person name="Maslanova I."/>
            <person name="Busse H.-J."/>
            <person name="Stankova E."/>
            <person name="Vrbovska V."/>
            <person name="Kovarovic V."/>
            <person name="Bartak M."/>
            <person name="Svec P."/>
            <person name="Pantucek R."/>
        </authorList>
    </citation>
    <scope>NUCLEOTIDE SEQUENCE [LARGE SCALE GENOMIC DNA]</scope>
    <source>
        <strain evidence="2 3">CCM 8692</strain>
    </source>
</reference>
<keyword evidence="1" id="KW-0812">Transmembrane</keyword>
<feature type="transmembrane region" description="Helical" evidence="1">
    <location>
        <begin position="7"/>
        <end position="30"/>
    </location>
</feature>
<keyword evidence="1" id="KW-0472">Membrane</keyword>
<dbReference type="Proteomes" id="UP000785613">
    <property type="component" value="Unassembled WGS sequence"/>
</dbReference>
<name>A0ABX0LTR7_9BURK</name>